<evidence type="ECO:0000313" key="2">
    <source>
        <dbReference type="EMBL" id="MBP2026289.1"/>
    </source>
</evidence>
<evidence type="ECO:0000256" key="1">
    <source>
        <dbReference type="ARBA" id="ARBA00007068"/>
    </source>
</evidence>
<dbReference type="Pfam" id="PF03576">
    <property type="entry name" value="Peptidase_S58"/>
    <property type="match status" value="1"/>
</dbReference>
<dbReference type="Gene3D" id="3.60.70.12">
    <property type="entry name" value="L-amino peptidase D-ALA esterase/amidase"/>
    <property type="match status" value="1"/>
</dbReference>
<keyword evidence="3" id="KW-1185">Reference proteome</keyword>
<gene>
    <name evidence="2" type="ORF">J2Z35_000078</name>
</gene>
<name>A0ABS4KEV4_9FIRM</name>
<evidence type="ECO:0000313" key="3">
    <source>
        <dbReference type="Proteomes" id="UP001314903"/>
    </source>
</evidence>
<dbReference type="PANTHER" id="PTHR36512">
    <property type="entry name" value="D-AMINOPEPTIDASE"/>
    <property type="match status" value="1"/>
</dbReference>
<dbReference type="SUPFAM" id="SSF56266">
    <property type="entry name" value="DmpA/ArgJ-like"/>
    <property type="match status" value="1"/>
</dbReference>
<organism evidence="2 3">
    <name type="scientific">Acetoanaerobium pronyense</name>
    <dbReference type="NCBI Taxonomy" id="1482736"/>
    <lineage>
        <taxon>Bacteria</taxon>
        <taxon>Bacillati</taxon>
        <taxon>Bacillota</taxon>
        <taxon>Clostridia</taxon>
        <taxon>Peptostreptococcales</taxon>
        <taxon>Filifactoraceae</taxon>
        <taxon>Acetoanaerobium</taxon>
    </lineage>
</organism>
<protein>
    <submittedName>
        <fullName evidence="2">L-aminopeptidase/D-esterase-like protein</fullName>
    </submittedName>
</protein>
<reference evidence="2 3" key="1">
    <citation type="submission" date="2021-03" db="EMBL/GenBank/DDBJ databases">
        <title>Genomic Encyclopedia of Type Strains, Phase IV (KMG-IV): sequencing the most valuable type-strain genomes for metagenomic binning, comparative biology and taxonomic classification.</title>
        <authorList>
            <person name="Goeker M."/>
        </authorList>
    </citation>
    <scope>NUCLEOTIDE SEQUENCE [LARGE SCALE GENOMIC DNA]</scope>
    <source>
        <strain evidence="2 3">DSM 27512</strain>
    </source>
</reference>
<dbReference type="InterPro" id="IPR005321">
    <property type="entry name" value="Peptidase_S58_DmpA"/>
</dbReference>
<dbReference type="EMBL" id="JAGGLI010000001">
    <property type="protein sequence ID" value="MBP2026289.1"/>
    <property type="molecule type" value="Genomic_DNA"/>
</dbReference>
<dbReference type="PANTHER" id="PTHR36512:SF3">
    <property type="entry name" value="BLR5678 PROTEIN"/>
    <property type="match status" value="1"/>
</dbReference>
<proteinExistence type="inferred from homology"/>
<dbReference type="CDD" id="cd02252">
    <property type="entry name" value="nylC_like"/>
    <property type="match status" value="1"/>
</dbReference>
<comment type="similarity">
    <text evidence="1">Belongs to the peptidase S58 family.</text>
</comment>
<dbReference type="InterPro" id="IPR016117">
    <property type="entry name" value="ArgJ-like_dom_sf"/>
</dbReference>
<sequence length="323" mass="33865">MGELKMPTIGIKGIKIGNAQNLDGLTGATVIICEQGAVAGVDIRGGAPGTRETDLLDPINTVDKVHAVVLSGGSAFGLEASCGVMKYLEEKGFGFDVGVAKVPIVCQAVLFDLYIGSHLTRPDKEMGYSASINANSDFEVGNIGAGTGASIGKIKGMDFAMKSGLGYYEYKDDTGLIVGAIVAVNAFGDVIKDGSIIAGALNDEKDGFANSSKLLLNFQEDRKFSNTNTTIGAVITNAVLNKSQCKKVSQVAHNGYARAISPIHTSLDGDTIFTLSTGEIECSTDKISHIASLSMEKAIHNAIYKSGSLGDLKSWRCLNSKKI</sequence>
<comment type="caution">
    <text evidence="2">The sequence shown here is derived from an EMBL/GenBank/DDBJ whole genome shotgun (WGS) entry which is preliminary data.</text>
</comment>
<dbReference type="RefSeq" id="WP_245330685.1">
    <property type="nucleotide sequence ID" value="NZ_JAGGLI010000001.1"/>
</dbReference>
<accession>A0ABS4KEV4</accession>
<dbReference type="Proteomes" id="UP001314903">
    <property type="component" value="Unassembled WGS sequence"/>
</dbReference>